<organism evidence="4 5">
    <name type="scientific">Meganyctiphanes norvegica</name>
    <name type="common">Northern krill</name>
    <name type="synonym">Thysanopoda norvegica</name>
    <dbReference type="NCBI Taxonomy" id="48144"/>
    <lineage>
        <taxon>Eukaryota</taxon>
        <taxon>Metazoa</taxon>
        <taxon>Ecdysozoa</taxon>
        <taxon>Arthropoda</taxon>
        <taxon>Crustacea</taxon>
        <taxon>Multicrustacea</taxon>
        <taxon>Malacostraca</taxon>
        <taxon>Eumalacostraca</taxon>
        <taxon>Eucarida</taxon>
        <taxon>Euphausiacea</taxon>
        <taxon>Euphausiidae</taxon>
        <taxon>Meganyctiphanes</taxon>
    </lineage>
</organism>
<proteinExistence type="predicted"/>
<evidence type="ECO:0000256" key="2">
    <source>
        <dbReference type="ARBA" id="ARBA00023274"/>
    </source>
</evidence>
<dbReference type="GO" id="GO:0005761">
    <property type="term" value="C:mitochondrial ribosome"/>
    <property type="evidence" value="ECO:0007669"/>
    <property type="project" value="InterPro"/>
</dbReference>
<dbReference type="Proteomes" id="UP001497623">
    <property type="component" value="Unassembled WGS sequence"/>
</dbReference>
<dbReference type="SUPFAM" id="SSF54999">
    <property type="entry name" value="Ribosomal protein S10"/>
    <property type="match status" value="1"/>
</dbReference>
<dbReference type="InterPro" id="IPR027486">
    <property type="entry name" value="Ribosomal_uS10_dom"/>
</dbReference>
<feature type="non-terminal residue" evidence="4">
    <location>
        <position position="177"/>
    </location>
</feature>
<keyword evidence="5" id="KW-1185">Reference proteome</keyword>
<dbReference type="InterPro" id="IPR036838">
    <property type="entry name" value="Ribosomal_uS10_dom_sf"/>
</dbReference>
<dbReference type="SMART" id="SM01403">
    <property type="entry name" value="Ribosomal_S10"/>
    <property type="match status" value="1"/>
</dbReference>
<dbReference type="Gene3D" id="3.30.70.600">
    <property type="entry name" value="Ribosomal protein S10 domain"/>
    <property type="match status" value="1"/>
</dbReference>
<evidence type="ECO:0000256" key="1">
    <source>
        <dbReference type="ARBA" id="ARBA00022980"/>
    </source>
</evidence>
<evidence type="ECO:0000313" key="5">
    <source>
        <dbReference type="Proteomes" id="UP001497623"/>
    </source>
</evidence>
<dbReference type="AlphaFoldDB" id="A0AAV2RR97"/>
<dbReference type="InterPro" id="IPR027487">
    <property type="entry name" value="Ribosomal_mL48"/>
</dbReference>
<sequence>MNRLAHESGNTNQRNLVTAQTIRYPMRNIPFYALNAAGPQVPTYPPLNVSLKGYDFTVLEHYGKWVHNTALNMDIDVEDGWATPCKKLKIQNLRPGTSKMETEYMLNVYERNIKVLDLTSTLAGTFIEVIQAGLPEGVELSLREHTQLDTEIRYIPDLELKDLKSQLEELGGPSKKC</sequence>
<dbReference type="Pfam" id="PF00338">
    <property type="entry name" value="Ribosomal_S10"/>
    <property type="match status" value="1"/>
</dbReference>
<protein>
    <recommendedName>
        <fullName evidence="3">Small ribosomal subunit protein uS10 domain-containing protein</fullName>
    </recommendedName>
</protein>
<evidence type="ECO:0000259" key="3">
    <source>
        <dbReference type="SMART" id="SM01403"/>
    </source>
</evidence>
<gene>
    <name evidence="4" type="ORF">MNOR_LOCUS28431</name>
</gene>
<dbReference type="PANTHER" id="PTHR13473:SF0">
    <property type="entry name" value="LARGE RIBOSOMAL SUBUNIT PROTEIN ML48"/>
    <property type="match status" value="1"/>
</dbReference>
<keyword evidence="2" id="KW-0687">Ribonucleoprotein</keyword>
<dbReference type="EMBL" id="CAXKWB010031350">
    <property type="protein sequence ID" value="CAL4139292.1"/>
    <property type="molecule type" value="Genomic_DNA"/>
</dbReference>
<dbReference type="PANTHER" id="PTHR13473">
    <property type="entry name" value="MITOCHONDRIAL RIBOSOMAL PROTEIN L48"/>
    <property type="match status" value="1"/>
</dbReference>
<comment type="caution">
    <text evidence="4">The sequence shown here is derived from an EMBL/GenBank/DDBJ whole genome shotgun (WGS) entry which is preliminary data.</text>
</comment>
<keyword evidence="1" id="KW-0689">Ribosomal protein</keyword>
<evidence type="ECO:0000313" key="4">
    <source>
        <dbReference type="EMBL" id="CAL4139292.1"/>
    </source>
</evidence>
<accession>A0AAV2RR97</accession>
<dbReference type="GO" id="GO:1990904">
    <property type="term" value="C:ribonucleoprotein complex"/>
    <property type="evidence" value="ECO:0007669"/>
    <property type="project" value="UniProtKB-KW"/>
</dbReference>
<name>A0AAV2RR97_MEGNR</name>
<reference evidence="4 5" key="1">
    <citation type="submission" date="2024-05" db="EMBL/GenBank/DDBJ databases">
        <authorList>
            <person name="Wallberg A."/>
        </authorList>
    </citation>
    <scope>NUCLEOTIDE SEQUENCE [LARGE SCALE GENOMIC DNA]</scope>
</reference>
<feature type="domain" description="Small ribosomal subunit protein uS10" evidence="3">
    <location>
        <begin position="48"/>
        <end position="143"/>
    </location>
</feature>